<sequence>MPLVHSSSHLIGPHVLLKATTSPFQKPGQPQPDFVNLLVERLEMERKATINHIIMELQRHKRSSEDANYVELPELIEALKSVRPEYDKLLSLASTPRSTAPSKGQLSPAGSVESERPDREYSCELDDTGATLQEQALARAWCKASQPKNYLMATLRWVLQEQYTQEIENPPENNRLPIEAVNRRLVGANIKARDLLTGTQQPVI</sequence>
<feature type="compositionally biased region" description="Polar residues" evidence="1">
    <location>
        <begin position="93"/>
        <end position="105"/>
    </location>
</feature>
<dbReference type="AlphaFoldDB" id="A0A183SET3"/>
<organism evidence="4">
    <name type="scientific">Schistocephalus solidus</name>
    <name type="common">Tapeworm</name>
    <dbReference type="NCBI Taxonomy" id="70667"/>
    <lineage>
        <taxon>Eukaryota</taxon>
        <taxon>Metazoa</taxon>
        <taxon>Spiralia</taxon>
        <taxon>Lophotrochozoa</taxon>
        <taxon>Platyhelminthes</taxon>
        <taxon>Cestoda</taxon>
        <taxon>Eucestoda</taxon>
        <taxon>Diphyllobothriidea</taxon>
        <taxon>Diphyllobothriidae</taxon>
        <taxon>Schistocephalus</taxon>
    </lineage>
</organism>
<keyword evidence="3" id="KW-1185">Reference proteome</keyword>
<protein>
    <submittedName>
        <fullName evidence="4">CARD domain-containing protein</fullName>
    </submittedName>
</protein>
<name>A0A183SET3_SCHSO</name>
<dbReference type="STRING" id="70667.A0A183SET3"/>
<proteinExistence type="predicted"/>
<dbReference type="OrthoDB" id="261426at2759"/>
<reference evidence="2 3" key="2">
    <citation type="submission" date="2018-11" db="EMBL/GenBank/DDBJ databases">
        <authorList>
            <consortium name="Pathogen Informatics"/>
        </authorList>
    </citation>
    <scope>NUCLEOTIDE SEQUENCE [LARGE SCALE GENOMIC DNA]</scope>
    <source>
        <strain evidence="2 3">NST_G2</strain>
    </source>
</reference>
<gene>
    <name evidence="2" type="ORF">SSLN_LOCUS2731</name>
</gene>
<evidence type="ECO:0000313" key="4">
    <source>
        <dbReference type="WBParaSite" id="SSLN_0000281801-mRNA-1"/>
    </source>
</evidence>
<evidence type="ECO:0000313" key="2">
    <source>
        <dbReference type="EMBL" id="VDL89116.1"/>
    </source>
</evidence>
<reference evidence="4" key="1">
    <citation type="submission" date="2016-06" db="UniProtKB">
        <authorList>
            <consortium name="WormBaseParasite"/>
        </authorList>
    </citation>
    <scope>IDENTIFICATION</scope>
</reference>
<feature type="region of interest" description="Disordered" evidence="1">
    <location>
        <begin position="93"/>
        <end position="121"/>
    </location>
</feature>
<dbReference type="Proteomes" id="UP000275846">
    <property type="component" value="Unassembled WGS sequence"/>
</dbReference>
<evidence type="ECO:0000313" key="3">
    <source>
        <dbReference type="Proteomes" id="UP000275846"/>
    </source>
</evidence>
<dbReference type="WBParaSite" id="SSLN_0000281801-mRNA-1">
    <property type="protein sequence ID" value="SSLN_0000281801-mRNA-1"/>
    <property type="gene ID" value="SSLN_0000281801"/>
</dbReference>
<evidence type="ECO:0000256" key="1">
    <source>
        <dbReference type="SAM" id="MobiDB-lite"/>
    </source>
</evidence>
<accession>A0A183SET3</accession>
<dbReference type="EMBL" id="UYSU01032321">
    <property type="protein sequence ID" value="VDL89116.1"/>
    <property type="molecule type" value="Genomic_DNA"/>
</dbReference>